<dbReference type="PANTHER" id="PTHR35526">
    <property type="entry name" value="ANTI-SIGMA-F FACTOR RSBW-RELATED"/>
    <property type="match status" value="1"/>
</dbReference>
<comment type="caution">
    <text evidence="4">The sequence shown here is derived from an EMBL/GenBank/DDBJ whole genome shotgun (WGS) entry which is preliminary data.</text>
</comment>
<organism evidence="4 5">
    <name type="scientific">Sphaerisporangium siamense</name>
    <dbReference type="NCBI Taxonomy" id="795645"/>
    <lineage>
        <taxon>Bacteria</taxon>
        <taxon>Bacillati</taxon>
        <taxon>Actinomycetota</taxon>
        <taxon>Actinomycetes</taxon>
        <taxon>Streptosporangiales</taxon>
        <taxon>Streptosporangiaceae</taxon>
        <taxon>Sphaerisporangium</taxon>
    </lineage>
</organism>
<dbReference type="Gene3D" id="3.30.565.10">
    <property type="entry name" value="Histidine kinase-like ATPase, C-terminal domain"/>
    <property type="match status" value="1"/>
</dbReference>
<dbReference type="CDD" id="cd16936">
    <property type="entry name" value="HATPase_RsbW-like"/>
    <property type="match status" value="1"/>
</dbReference>
<dbReference type="Proteomes" id="UP000542210">
    <property type="component" value="Unassembled WGS sequence"/>
</dbReference>
<dbReference type="GO" id="GO:0004674">
    <property type="term" value="F:protein serine/threonine kinase activity"/>
    <property type="evidence" value="ECO:0007669"/>
    <property type="project" value="UniProtKB-KW"/>
</dbReference>
<sequence length="263" mass="28658">MDSVRSSGMKEWSEDVRLTGRHRKGTSPVPVHPGNWDVAERAAAGQLDLVEPGWMVSYGVGTRRYFAIATWPAPAPLIVEAPTTDELRARMREAEREVVHHITEQRSPGASAAGSFRGAAMPETPEDLRTVCWDVPHDLAVVGRVRGEAAEVLRTWVPPDLAADVVLVVGELLANAIGHGLPPVRVSLWLTAGELCVRVTDHGPERPRQLNLGLEAVHGRGLAIVDALAHDSGTNPLRDSPGKTVWARWRLARPETRVQVARP</sequence>
<dbReference type="RefSeq" id="WP_184876459.1">
    <property type="nucleotide sequence ID" value="NZ_BOOV01000022.1"/>
</dbReference>
<evidence type="ECO:0000256" key="2">
    <source>
        <dbReference type="SAM" id="MobiDB-lite"/>
    </source>
</evidence>
<accession>A0A7W7D554</accession>
<dbReference type="PANTHER" id="PTHR35526:SF3">
    <property type="entry name" value="ANTI-SIGMA-F FACTOR RSBW"/>
    <property type="match status" value="1"/>
</dbReference>
<keyword evidence="1" id="KW-0723">Serine/threonine-protein kinase</keyword>
<reference evidence="4 5" key="1">
    <citation type="submission" date="2020-08" db="EMBL/GenBank/DDBJ databases">
        <title>Sequencing the genomes of 1000 actinobacteria strains.</title>
        <authorList>
            <person name="Klenk H.-P."/>
        </authorList>
    </citation>
    <scope>NUCLEOTIDE SEQUENCE [LARGE SCALE GENOMIC DNA]</scope>
    <source>
        <strain evidence="4 5">DSM 45784</strain>
    </source>
</reference>
<protein>
    <submittedName>
        <fullName evidence="4">Anti-sigma regulatory factor (Ser/Thr protein kinase)</fullName>
    </submittedName>
</protein>
<evidence type="ECO:0000259" key="3">
    <source>
        <dbReference type="Pfam" id="PF13581"/>
    </source>
</evidence>
<evidence type="ECO:0000256" key="1">
    <source>
        <dbReference type="ARBA" id="ARBA00022527"/>
    </source>
</evidence>
<keyword evidence="1" id="KW-0418">Kinase</keyword>
<name>A0A7W7D554_9ACTN</name>
<dbReference type="SUPFAM" id="SSF55874">
    <property type="entry name" value="ATPase domain of HSP90 chaperone/DNA topoisomerase II/histidine kinase"/>
    <property type="match status" value="1"/>
</dbReference>
<proteinExistence type="predicted"/>
<keyword evidence="1" id="KW-0808">Transferase</keyword>
<dbReference type="InterPro" id="IPR036890">
    <property type="entry name" value="HATPase_C_sf"/>
</dbReference>
<dbReference type="Pfam" id="PF13581">
    <property type="entry name" value="HATPase_c_2"/>
    <property type="match status" value="1"/>
</dbReference>
<evidence type="ECO:0000313" key="4">
    <source>
        <dbReference type="EMBL" id="MBB4699138.1"/>
    </source>
</evidence>
<dbReference type="AlphaFoldDB" id="A0A7W7D554"/>
<keyword evidence="5" id="KW-1185">Reference proteome</keyword>
<dbReference type="InterPro" id="IPR003594">
    <property type="entry name" value="HATPase_dom"/>
</dbReference>
<dbReference type="EMBL" id="JACHND010000001">
    <property type="protein sequence ID" value="MBB4699138.1"/>
    <property type="molecule type" value="Genomic_DNA"/>
</dbReference>
<dbReference type="InterPro" id="IPR050267">
    <property type="entry name" value="Anti-sigma-factor_SerPK"/>
</dbReference>
<feature type="domain" description="Histidine kinase/HSP90-like ATPase" evidence="3">
    <location>
        <begin position="136"/>
        <end position="249"/>
    </location>
</feature>
<gene>
    <name evidence="4" type="ORF">BJ982_000682</name>
</gene>
<feature type="region of interest" description="Disordered" evidence="2">
    <location>
        <begin position="1"/>
        <end position="33"/>
    </location>
</feature>
<evidence type="ECO:0000313" key="5">
    <source>
        <dbReference type="Proteomes" id="UP000542210"/>
    </source>
</evidence>